<dbReference type="Gene3D" id="3.40.140.10">
    <property type="entry name" value="Cytidine Deaminase, domain 2"/>
    <property type="match status" value="1"/>
</dbReference>
<accession>A0A454TQ50</accession>
<evidence type="ECO:0000256" key="4">
    <source>
        <dbReference type="ARBA" id="ARBA00022833"/>
    </source>
</evidence>
<name>A0A454TQ50_9RALS</name>
<evidence type="ECO:0000313" key="7">
    <source>
        <dbReference type="EMBL" id="RNM05462.1"/>
    </source>
</evidence>
<dbReference type="EMBL" id="RJTL01000022">
    <property type="protein sequence ID" value="RNM05462.1"/>
    <property type="molecule type" value="Genomic_DNA"/>
</dbReference>
<keyword evidence="1" id="KW-0645">Protease</keyword>
<evidence type="ECO:0000256" key="1">
    <source>
        <dbReference type="ARBA" id="ARBA00022670"/>
    </source>
</evidence>
<protein>
    <recommendedName>
        <fullName evidence="6">JAB domain-containing protein</fullName>
    </recommendedName>
</protein>
<dbReference type="GO" id="GO:0008237">
    <property type="term" value="F:metallopeptidase activity"/>
    <property type="evidence" value="ECO:0007669"/>
    <property type="project" value="UniProtKB-KW"/>
</dbReference>
<keyword evidence="2" id="KW-0479">Metal-binding</keyword>
<dbReference type="Proteomes" id="UP000271222">
    <property type="component" value="Unassembled WGS sequence"/>
</dbReference>
<sequence>MSEQYVNLVFRVTPQRRLIIVHHAIEQMTSFAQHRWSDKEAGGVLLGRHLLDSGDVVVDEVTTPQYLDRRSRFGFFRSKKHEVLARERWQEQMSTTAYLGLWHTHPEEDPAPSGVDLADWQQAVSLDTFEGDRLFFPIVGTCRVRVWCLTRRGSFKELKLEVKRG</sequence>
<organism evidence="7 8">
    <name type="scientific">Ralstonia pseudosolanacearum</name>
    <dbReference type="NCBI Taxonomy" id="1310165"/>
    <lineage>
        <taxon>Bacteria</taxon>
        <taxon>Pseudomonadati</taxon>
        <taxon>Pseudomonadota</taxon>
        <taxon>Betaproteobacteria</taxon>
        <taxon>Burkholderiales</taxon>
        <taxon>Burkholderiaceae</taxon>
        <taxon>Ralstonia</taxon>
        <taxon>Ralstonia solanacearum species complex</taxon>
    </lineage>
</organism>
<gene>
    <name evidence="7" type="ORF">EGA29_14405</name>
</gene>
<feature type="domain" description="JAB" evidence="6">
    <location>
        <begin position="33"/>
        <end position="140"/>
    </location>
</feature>
<evidence type="ECO:0000313" key="8">
    <source>
        <dbReference type="Proteomes" id="UP000271222"/>
    </source>
</evidence>
<dbReference type="GO" id="GO:0006508">
    <property type="term" value="P:proteolysis"/>
    <property type="evidence" value="ECO:0007669"/>
    <property type="project" value="UniProtKB-KW"/>
</dbReference>
<evidence type="ECO:0000256" key="2">
    <source>
        <dbReference type="ARBA" id="ARBA00022723"/>
    </source>
</evidence>
<dbReference type="AlphaFoldDB" id="A0A454TQ50"/>
<evidence type="ECO:0000256" key="5">
    <source>
        <dbReference type="ARBA" id="ARBA00023049"/>
    </source>
</evidence>
<comment type="caution">
    <text evidence="7">The sequence shown here is derived from an EMBL/GenBank/DDBJ whole genome shotgun (WGS) entry which is preliminary data.</text>
</comment>
<dbReference type="GO" id="GO:0046872">
    <property type="term" value="F:metal ion binding"/>
    <property type="evidence" value="ECO:0007669"/>
    <property type="project" value="UniProtKB-KW"/>
</dbReference>
<keyword evidence="5" id="KW-0482">Metalloprotease</keyword>
<evidence type="ECO:0000259" key="6">
    <source>
        <dbReference type="Pfam" id="PF14464"/>
    </source>
</evidence>
<keyword evidence="4" id="KW-0862">Zinc</keyword>
<keyword evidence="3" id="KW-0378">Hydrolase</keyword>
<dbReference type="Pfam" id="PF14464">
    <property type="entry name" value="Prok-JAB"/>
    <property type="match status" value="1"/>
</dbReference>
<evidence type="ECO:0000256" key="3">
    <source>
        <dbReference type="ARBA" id="ARBA00022801"/>
    </source>
</evidence>
<dbReference type="SUPFAM" id="SSF102712">
    <property type="entry name" value="JAB1/MPN domain"/>
    <property type="match status" value="1"/>
</dbReference>
<dbReference type="InterPro" id="IPR028090">
    <property type="entry name" value="JAB_dom_prok"/>
</dbReference>
<proteinExistence type="predicted"/>
<reference evidence="7 8" key="1">
    <citation type="submission" date="2018-10" db="EMBL/GenBank/DDBJ databases">
        <title>Draft Genome Sequence of Ralstonia pseudosolanacearum (R. solanacearum phylotype I) Strain Tg03 Isolated from Luffa cylindrica in China.</title>
        <authorList>
            <person name="Yuan G.-Q."/>
            <person name="Li Q.-Q."/>
            <person name="Zhang Y.-W."/>
        </authorList>
    </citation>
    <scope>NUCLEOTIDE SEQUENCE [LARGE SCALE GENOMIC DNA]</scope>
    <source>
        <strain evidence="7 8">Tg03</strain>
    </source>
</reference>